<dbReference type="InterPro" id="IPR005302">
    <property type="entry name" value="MoCF_Sase_C"/>
</dbReference>
<keyword evidence="1" id="KW-0812">Transmembrane</keyword>
<organism evidence="3 4">
    <name type="scientific">Prymnesium parvum</name>
    <name type="common">Toxic golden alga</name>
    <dbReference type="NCBI Taxonomy" id="97485"/>
    <lineage>
        <taxon>Eukaryota</taxon>
        <taxon>Haptista</taxon>
        <taxon>Haptophyta</taxon>
        <taxon>Prymnesiophyceae</taxon>
        <taxon>Prymnesiales</taxon>
        <taxon>Prymnesiaceae</taxon>
        <taxon>Prymnesium</taxon>
    </lineage>
</organism>
<accession>A0AB34IAP2</accession>
<evidence type="ECO:0000313" key="4">
    <source>
        <dbReference type="Proteomes" id="UP001515480"/>
    </source>
</evidence>
<keyword evidence="1" id="KW-0472">Membrane</keyword>
<dbReference type="SUPFAM" id="SSF50800">
    <property type="entry name" value="PK beta-barrel domain-like"/>
    <property type="match status" value="1"/>
</dbReference>
<evidence type="ECO:0000259" key="2">
    <source>
        <dbReference type="PROSITE" id="PS51340"/>
    </source>
</evidence>
<dbReference type="GO" id="GO:0003824">
    <property type="term" value="F:catalytic activity"/>
    <property type="evidence" value="ECO:0007669"/>
    <property type="project" value="InterPro"/>
</dbReference>
<feature type="transmembrane region" description="Helical" evidence="1">
    <location>
        <begin position="242"/>
        <end position="263"/>
    </location>
</feature>
<gene>
    <name evidence="3" type="ORF">AB1Y20_014500</name>
</gene>
<dbReference type="Gene3D" id="2.40.33.20">
    <property type="entry name" value="PK beta-barrel domain-like"/>
    <property type="match status" value="1"/>
</dbReference>
<dbReference type="GO" id="GO:0030170">
    <property type="term" value="F:pyridoxal phosphate binding"/>
    <property type="evidence" value="ECO:0007669"/>
    <property type="project" value="InterPro"/>
</dbReference>
<dbReference type="Proteomes" id="UP001515480">
    <property type="component" value="Unassembled WGS sequence"/>
</dbReference>
<dbReference type="EMBL" id="JBGBPQ010000030">
    <property type="protein sequence ID" value="KAL1495856.1"/>
    <property type="molecule type" value="Genomic_DNA"/>
</dbReference>
<dbReference type="AlphaFoldDB" id="A0AB34IAP2"/>
<dbReference type="GO" id="GO:0030151">
    <property type="term" value="F:molybdenum ion binding"/>
    <property type="evidence" value="ECO:0007669"/>
    <property type="project" value="InterPro"/>
</dbReference>
<evidence type="ECO:0000313" key="3">
    <source>
        <dbReference type="EMBL" id="KAL1495856.1"/>
    </source>
</evidence>
<reference evidence="3 4" key="1">
    <citation type="journal article" date="2024" name="Science">
        <title>Giant polyketide synthase enzymes in the biosynthesis of giant marine polyether toxins.</title>
        <authorList>
            <person name="Fallon T.R."/>
            <person name="Shende V.V."/>
            <person name="Wierzbicki I.H."/>
            <person name="Pendleton A.L."/>
            <person name="Watervoot N.F."/>
            <person name="Auber R.P."/>
            <person name="Gonzalez D.J."/>
            <person name="Wisecaver J.H."/>
            <person name="Moore B.S."/>
        </authorList>
    </citation>
    <scope>NUCLEOTIDE SEQUENCE [LARGE SCALE GENOMIC DNA]</scope>
    <source>
        <strain evidence="3 4">12B1</strain>
    </source>
</reference>
<dbReference type="PROSITE" id="PS51340">
    <property type="entry name" value="MOSC"/>
    <property type="match status" value="1"/>
</dbReference>
<sequence>MTATVGKIAVARASTAPMQEVEHAILEAGVGIVGDRYAENLGTYTCYKEPGRQVTLISASGAAAALCTAGIDGVNVVDLRRNVILNGISAAELNATVGKTVQLGGVQVFVHRRCVPCMYNERLNGAEGLMHALWEAAGVSCEVLTGGLLKAGDCVVVGEAGGVQIDDGGKPAGFYTHPKRRSSQEAKACIPSREAAAALAARDPGGAWRLQKAYERVGISYFAGGMPEKAASPFKWRGKLQVMGMVIIAIAVLANAALIYGGLGSLARLKSS</sequence>
<dbReference type="PANTHER" id="PTHR36930:SF1">
    <property type="entry name" value="MOSC DOMAIN-CONTAINING PROTEIN"/>
    <property type="match status" value="1"/>
</dbReference>
<dbReference type="InterPro" id="IPR052716">
    <property type="entry name" value="MOSC_domain"/>
</dbReference>
<dbReference type="InterPro" id="IPR011037">
    <property type="entry name" value="Pyrv_Knase-like_insert_dom_sf"/>
</dbReference>
<keyword evidence="1" id="KW-1133">Transmembrane helix</keyword>
<name>A0AB34IAP2_PRYPA</name>
<evidence type="ECO:0000256" key="1">
    <source>
        <dbReference type="SAM" id="Phobius"/>
    </source>
</evidence>
<feature type="domain" description="MOSC" evidence="2">
    <location>
        <begin position="19"/>
        <end position="158"/>
    </location>
</feature>
<comment type="caution">
    <text evidence="3">The sequence shown here is derived from an EMBL/GenBank/DDBJ whole genome shotgun (WGS) entry which is preliminary data.</text>
</comment>
<dbReference type="Pfam" id="PF03473">
    <property type="entry name" value="MOSC"/>
    <property type="match status" value="1"/>
</dbReference>
<proteinExistence type="predicted"/>
<protein>
    <recommendedName>
        <fullName evidence="2">MOSC domain-containing protein</fullName>
    </recommendedName>
</protein>
<dbReference type="PANTHER" id="PTHR36930">
    <property type="entry name" value="METAL-SULFUR CLUSTER BIOSYNTHESIS PROTEINS YUAD-RELATED"/>
    <property type="match status" value="1"/>
</dbReference>
<keyword evidence="4" id="KW-1185">Reference proteome</keyword>